<keyword evidence="4" id="KW-0862">Zinc</keyword>
<dbReference type="SUPFAM" id="SSF51735">
    <property type="entry name" value="NAD(P)-binding Rossmann-fold domains"/>
    <property type="match status" value="1"/>
</dbReference>
<evidence type="ECO:0000256" key="3">
    <source>
        <dbReference type="ARBA" id="ARBA00022723"/>
    </source>
</evidence>
<organism evidence="6 7">
    <name type="scientific">Candidatus Raymondbacteria bacterium RIFOXYD12_FULL_49_13</name>
    <dbReference type="NCBI Taxonomy" id="1817890"/>
    <lineage>
        <taxon>Bacteria</taxon>
        <taxon>Raymondiibacteriota</taxon>
    </lineage>
</organism>
<evidence type="ECO:0000256" key="2">
    <source>
        <dbReference type="ARBA" id="ARBA00008072"/>
    </source>
</evidence>
<dbReference type="EMBL" id="MFYX01000127">
    <property type="protein sequence ID" value="OGK01330.1"/>
    <property type="molecule type" value="Genomic_DNA"/>
</dbReference>
<evidence type="ECO:0000313" key="7">
    <source>
        <dbReference type="Proteomes" id="UP000179243"/>
    </source>
</evidence>
<protein>
    <submittedName>
        <fullName evidence="6">Uncharacterized protein</fullName>
    </submittedName>
</protein>
<dbReference type="Proteomes" id="UP000179243">
    <property type="component" value="Unassembled WGS sequence"/>
</dbReference>
<dbReference type="GO" id="GO:0016491">
    <property type="term" value="F:oxidoreductase activity"/>
    <property type="evidence" value="ECO:0007669"/>
    <property type="project" value="UniProtKB-KW"/>
</dbReference>
<keyword evidence="5" id="KW-0560">Oxidoreductase</keyword>
<evidence type="ECO:0000313" key="6">
    <source>
        <dbReference type="EMBL" id="OGK01330.1"/>
    </source>
</evidence>
<sequence>MNGIAITMTNGFVGTTGYALREIQAGEVLIKIDYSAISPGTELRCLNGKQEGMATSVSYVPGYSSMGRVVQSRHTSIHEGARVFAGGSKDAGELKILWGGHLSHAICNGDEVSVVPDSVDSKIASLTKLGAIPLHGLKKGKVRKGEKVAILGLGVIGAISAVLHKHAGADIVCCDLSEVRVNTAVKMGLKSLLLKGSLKETFTQHLPEGASLVVDSTGVPSVLSQGIELAAETAWNNSEEPEIRYLIQGSYANAISIPYQEAFLKQLSYIIPRDCQKQDRDDFLSLCSSHAFDLSPIISGIVLPEKAAEAYLRLKDPKSVPGTIIFDWNQI</sequence>
<comment type="caution">
    <text evidence="6">The sequence shown here is derived from an EMBL/GenBank/DDBJ whole genome shotgun (WGS) entry which is preliminary data.</text>
</comment>
<dbReference type="PANTHER" id="PTHR43350:SF17">
    <property type="entry name" value="NAD-DEPENDENT ALCOHOL DEHYDROGENASE"/>
    <property type="match status" value="1"/>
</dbReference>
<evidence type="ECO:0000256" key="1">
    <source>
        <dbReference type="ARBA" id="ARBA00001947"/>
    </source>
</evidence>
<dbReference type="InterPro" id="IPR036291">
    <property type="entry name" value="NAD(P)-bd_dom_sf"/>
</dbReference>
<dbReference type="GO" id="GO:0046872">
    <property type="term" value="F:metal ion binding"/>
    <property type="evidence" value="ECO:0007669"/>
    <property type="project" value="UniProtKB-KW"/>
</dbReference>
<dbReference type="CDD" id="cd08255">
    <property type="entry name" value="2-desacetyl-2-hydroxyethyl_bacteriochlorophyllide_like"/>
    <property type="match status" value="1"/>
</dbReference>
<reference evidence="6 7" key="1">
    <citation type="journal article" date="2016" name="Nat. Commun.">
        <title>Thousands of microbial genomes shed light on interconnected biogeochemical processes in an aquifer system.</title>
        <authorList>
            <person name="Anantharaman K."/>
            <person name="Brown C.T."/>
            <person name="Hug L.A."/>
            <person name="Sharon I."/>
            <person name="Castelle C.J."/>
            <person name="Probst A.J."/>
            <person name="Thomas B.C."/>
            <person name="Singh A."/>
            <person name="Wilkins M.J."/>
            <person name="Karaoz U."/>
            <person name="Brodie E.L."/>
            <person name="Williams K.H."/>
            <person name="Hubbard S.S."/>
            <person name="Banfield J.F."/>
        </authorList>
    </citation>
    <scope>NUCLEOTIDE SEQUENCE [LARGE SCALE GENOMIC DNA]</scope>
</reference>
<dbReference type="AlphaFoldDB" id="A0A1F7F3T0"/>
<dbReference type="PANTHER" id="PTHR43350">
    <property type="entry name" value="NAD-DEPENDENT ALCOHOL DEHYDROGENASE"/>
    <property type="match status" value="1"/>
</dbReference>
<evidence type="ECO:0000256" key="5">
    <source>
        <dbReference type="ARBA" id="ARBA00023002"/>
    </source>
</evidence>
<dbReference type="Gene3D" id="3.90.180.10">
    <property type="entry name" value="Medium-chain alcohol dehydrogenases, catalytic domain"/>
    <property type="match status" value="2"/>
</dbReference>
<evidence type="ECO:0000256" key="4">
    <source>
        <dbReference type="ARBA" id="ARBA00022833"/>
    </source>
</evidence>
<dbReference type="SUPFAM" id="SSF50129">
    <property type="entry name" value="GroES-like"/>
    <property type="match status" value="1"/>
</dbReference>
<dbReference type="Gene3D" id="3.40.50.720">
    <property type="entry name" value="NAD(P)-binding Rossmann-like Domain"/>
    <property type="match status" value="1"/>
</dbReference>
<comment type="cofactor">
    <cofactor evidence="1">
        <name>Zn(2+)</name>
        <dbReference type="ChEBI" id="CHEBI:29105"/>
    </cofactor>
</comment>
<accession>A0A1F7F3T0</accession>
<gene>
    <name evidence="6" type="ORF">A2519_13090</name>
</gene>
<comment type="similarity">
    <text evidence="2">Belongs to the zinc-containing alcohol dehydrogenase family.</text>
</comment>
<keyword evidence="3" id="KW-0479">Metal-binding</keyword>
<dbReference type="InterPro" id="IPR011032">
    <property type="entry name" value="GroES-like_sf"/>
</dbReference>
<proteinExistence type="inferred from homology"/>
<name>A0A1F7F3T0_UNCRA</name>